<dbReference type="PANTHER" id="PTHR10223:SF0">
    <property type="entry name" value="26S PROTEASOME NON-ATPASE REGULATORY SUBUNIT 4"/>
    <property type="match status" value="1"/>
</dbReference>
<dbReference type="Gene3D" id="3.40.50.410">
    <property type="entry name" value="von Willebrand factor, type A domain"/>
    <property type="match status" value="1"/>
</dbReference>
<dbReference type="SMART" id="SM00327">
    <property type="entry name" value="VWA"/>
    <property type="match status" value="1"/>
</dbReference>
<evidence type="ECO:0000256" key="4">
    <source>
        <dbReference type="ARBA" id="ARBA00071116"/>
    </source>
</evidence>
<keyword evidence="8" id="KW-1185">Reference proteome</keyword>
<dbReference type="InterPro" id="IPR036465">
    <property type="entry name" value="vWFA_dom_sf"/>
</dbReference>
<feature type="region of interest" description="Disordered" evidence="5">
    <location>
        <begin position="336"/>
        <end position="393"/>
    </location>
</feature>
<dbReference type="PROSITE" id="PS50330">
    <property type="entry name" value="UIM"/>
    <property type="match status" value="3"/>
</dbReference>
<feature type="domain" description="VWFA" evidence="6">
    <location>
        <begin position="3"/>
        <end position="185"/>
    </location>
</feature>
<dbReference type="FunFam" id="3.40.50.410:FF:000005">
    <property type="entry name" value="26S proteasome non-ATPase regulatory subunit 4"/>
    <property type="match status" value="1"/>
</dbReference>
<evidence type="ECO:0000313" key="8">
    <source>
        <dbReference type="Proteomes" id="UP001054857"/>
    </source>
</evidence>
<dbReference type="InterPro" id="IPR027040">
    <property type="entry name" value="PSMD4"/>
</dbReference>
<dbReference type="GO" id="GO:0031593">
    <property type="term" value="F:polyubiquitin modification-dependent protein binding"/>
    <property type="evidence" value="ECO:0007669"/>
    <property type="project" value="TreeGrafter"/>
</dbReference>
<evidence type="ECO:0000259" key="6">
    <source>
        <dbReference type="PROSITE" id="PS50234"/>
    </source>
</evidence>
<dbReference type="GO" id="GO:0005829">
    <property type="term" value="C:cytosol"/>
    <property type="evidence" value="ECO:0007669"/>
    <property type="project" value="TreeGrafter"/>
</dbReference>
<dbReference type="SUPFAM" id="SSF53300">
    <property type="entry name" value="vWA-like"/>
    <property type="match status" value="1"/>
</dbReference>
<dbReference type="Pfam" id="PF02809">
    <property type="entry name" value="UIM"/>
    <property type="match status" value="3"/>
</dbReference>
<dbReference type="GO" id="GO:0005634">
    <property type="term" value="C:nucleus"/>
    <property type="evidence" value="ECO:0007669"/>
    <property type="project" value="TreeGrafter"/>
</dbReference>
<dbReference type="InterPro" id="IPR002035">
    <property type="entry name" value="VWF_A"/>
</dbReference>
<dbReference type="PANTHER" id="PTHR10223">
    <property type="entry name" value="26S PROTEASOME NON-ATPASE REGULATORY SUBUNIT 4"/>
    <property type="match status" value="1"/>
</dbReference>
<comment type="similarity">
    <text evidence="1">Belongs to the proteasome subunit S5A family.</text>
</comment>
<evidence type="ECO:0000256" key="5">
    <source>
        <dbReference type="SAM" id="MobiDB-lite"/>
    </source>
</evidence>
<dbReference type="Pfam" id="PF13519">
    <property type="entry name" value="VWA_2"/>
    <property type="match status" value="1"/>
</dbReference>
<dbReference type="GO" id="GO:0043161">
    <property type="term" value="P:proteasome-mediated ubiquitin-dependent protein catabolic process"/>
    <property type="evidence" value="ECO:0007669"/>
    <property type="project" value="TreeGrafter"/>
</dbReference>
<dbReference type="PROSITE" id="PS50234">
    <property type="entry name" value="VWFA"/>
    <property type="match status" value="1"/>
</dbReference>
<organism evidence="7 8">
    <name type="scientific">Astrephomene gubernaculifera</name>
    <dbReference type="NCBI Taxonomy" id="47775"/>
    <lineage>
        <taxon>Eukaryota</taxon>
        <taxon>Viridiplantae</taxon>
        <taxon>Chlorophyta</taxon>
        <taxon>core chlorophytes</taxon>
        <taxon>Chlorophyceae</taxon>
        <taxon>CS clade</taxon>
        <taxon>Chlamydomonadales</taxon>
        <taxon>Astrephomenaceae</taxon>
        <taxon>Astrephomene</taxon>
    </lineage>
</organism>
<evidence type="ECO:0000256" key="1">
    <source>
        <dbReference type="ARBA" id="ARBA00005574"/>
    </source>
</evidence>
<dbReference type="SMART" id="SM00726">
    <property type="entry name" value="UIM"/>
    <property type="match status" value="3"/>
</dbReference>
<dbReference type="GO" id="GO:0008540">
    <property type="term" value="C:proteasome regulatory particle, base subcomplex"/>
    <property type="evidence" value="ECO:0007669"/>
    <property type="project" value="TreeGrafter"/>
</dbReference>
<name>A0AAD3DQ09_9CHLO</name>
<sequence>MECTVVCIDNSEFSRSGDYAPTRFQAQADAVNLLAGAKTQAHPEATVGVLTMSGKTPRVLVTPTPDLGKVLNCMTTIEIDGECNVSSSVQIAQLALKHRQNKNQRQRIVIFVCSPVAEEKDKLVKIAKKLKKNNVAVDIVSFGAEEENQEKLESFMEAVNSNGNSHLVTVPPGPVLSDVLISSPIFQGEGGGGYGFAGGAGGGGGGGAGEGFEFGVDPNMDPELALALRVSLEEERDRQNRAAAAAAAAAGGGAAPAEAGGAGTSAPAAADAAAAGTTAAAATPAPAAAAAAPLTAAGGGDMDLDEDALLQQALAMSMEVDSAAAAAGALPAAAEAATPAPSTAPVATPGAPVQAPPPAPAAEEDVMDEDAELQLALQLSMQDAGPENKEGNK</sequence>
<gene>
    <name evidence="7" type="ORF">Agub_g7411</name>
</gene>
<feature type="compositionally biased region" description="Low complexity" evidence="5">
    <location>
        <begin position="336"/>
        <end position="353"/>
    </location>
</feature>
<comment type="caution">
    <text evidence="7">The sequence shown here is derived from an EMBL/GenBank/DDBJ whole genome shotgun (WGS) entry which is preliminary data.</text>
</comment>
<dbReference type="AlphaFoldDB" id="A0AAD3DQ09"/>
<accession>A0AAD3DQ09</accession>
<protein>
    <recommendedName>
        <fullName evidence="4">26S proteasome non-ATPase regulatory subunit 4 homolog</fullName>
    </recommendedName>
    <alternativeName>
        <fullName evidence="3">26S proteasome regulatory subunit RPN10</fullName>
    </alternativeName>
</protein>
<keyword evidence="2" id="KW-0647">Proteasome</keyword>
<feature type="compositionally biased region" description="Acidic residues" evidence="5">
    <location>
        <begin position="362"/>
        <end position="372"/>
    </location>
</feature>
<reference evidence="7 8" key="1">
    <citation type="journal article" date="2021" name="Sci. Rep.">
        <title>Genome sequencing of the multicellular alga Astrephomene provides insights into convergent evolution of germ-soma differentiation.</title>
        <authorList>
            <person name="Yamashita S."/>
            <person name="Yamamoto K."/>
            <person name="Matsuzaki R."/>
            <person name="Suzuki S."/>
            <person name="Yamaguchi H."/>
            <person name="Hirooka S."/>
            <person name="Minakuchi Y."/>
            <person name="Miyagishima S."/>
            <person name="Kawachi M."/>
            <person name="Toyoda A."/>
            <person name="Nozaki H."/>
        </authorList>
    </citation>
    <scope>NUCLEOTIDE SEQUENCE [LARGE SCALE GENOMIC DNA]</scope>
    <source>
        <strain evidence="7 8">NIES-4017</strain>
    </source>
</reference>
<evidence type="ECO:0000256" key="3">
    <source>
        <dbReference type="ARBA" id="ARBA00044341"/>
    </source>
</evidence>
<evidence type="ECO:0000313" key="7">
    <source>
        <dbReference type="EMBL" id="GFR45945.1"/>
    </source>
</evidence>
<dbReference type="CDD" id="cd01452">
    <property type="entry name" value="VWA_26S_proteasome_subunit"/>
    <property type="match status" value="1"/>
</dbReference>
<dbReference type="EMBL" id="BMAR01000011">
    <property type="protein sequence ID" value="GFR45945.1"/>
    <property type="molecule type" value="Genomic_DNA"/>
</dbReference>
<evidence type="ECO:0000256" key="2">
    <source>
        <dbReference type="ARBA" id="ARBA00022942"/>
    </source>
</evidence>
<dbReference type="Gene3D" id="1.10.287.3990">
    <property type="match status" value="1"/>
</dbReference>
<proteinExistence type="inferred from homology"/>
<dbReference type="Proteomes" id="UP001054857">
    <property type="component" value="Unassembled WGS sequence"/>
</dbReference>
<dbReference type="InterPro" id="IPR003903">
    <property type="entry name" value="UIM_dom"/>
</dbReference>